<name>A0A5J4PP26_9ZZZZ</name>
<organism evidence="1">
    <name type="scientific">termite gut metagenome</name>
    <dbReference type="NCBI Taxonomy" id="433724"/>
    <lineage>
        <taxon>unclassified sequences</taxon>
        <taxon>metagenomes</taxon>
        <taxon>organismal metagenomes</taxon>
    </lineage>
</organism>
<dbReference type="Gene3D" id="1.10.10.10">
    <property type="entry name" value="Winged helix-like DNA-binding domain superfamily/Winged helix DNA-binding domain"/>
    <property type="match status" value="1"/>
</dbReference>
<dbReference type="InterPro" id="IPR036388">
    <property type="entry name" value="WH-like_DNA-bd_sf"/>
</dbReference>
<dbReference type="EMBL" id="SNRY01007385">
    <property type="protein sequence ID" value="KAA6310520.1"/>
    <property type="molecule type" value="Genomic_DNA"/>
</dbReference>
<dbReference type="GO" id="GO:0006355">
    <property type="term" value="P:regulation of DNA-templated transcription"/>
    <property type="evidence" value="ECO:0007669"/>
    <property type="project" value="InterPro"/>
</dbReference>
<evidence type="ECO:0000313" key="1">
    <source>
        <dbReference type="EMBL" id="KAA6310520.1"/>
    </source>
</evidence>
<protein>
    <submittedName>
        <fullName evidence="1">Uncharacterized protein</fullName>
    </submittedName>
</protein>
<accession>A0A5J4PP26</accession>
<sequence length="144" mass="16713">MPDKTVSMSKIRQILRCYAQGKGTKAISSMLSVSRNTIKKYLQQFQTFDLSYEQALALDDCELSKLFHGKDSGQSKARNERLEELEALLPDYCKRLKKKGITRQMLHTEYLSIHPDGYGRSRFNTFMQCYIDSSRPIMHLEHKA</sequence>
<dbReference type="Pfam" id="PF13384">
    <property type="entry name" value="HTH_23"/>
    <property type="match status" value="1"/>
</dbReference>
<gene>
    <name evidence="1" type="ORF">EZS27_038189</name>
</gene>
<reference evidence="1" key="1">
    <citation type="submission" date="2019-03" db="EMBL/GenBank/DDBJ databases">
        <title>Single cell metagenomics reveals metabolic interactions within the superorganism composed of flagellate Streblomastix strix and complex community of Bacteroidetes bacteria on its surface.</title>
        <authorList>
            <person name="Treitli S.C."/>
            <person name="Kolisko M."/>
            <person name="Husnik F."/>
            <person name="Keeling P."/>
            <person name="Hampl V."/>
        </authorList>
    </citation>
    <scope>NUCLEOTIDE SEQUENCE</scope>
    <source>
        <strain evidence="1">STM</strain>
    </source>
</reference>
<feature type="non-terminal residue" evidence="1">
    <location>
        <position position="144"/>
    </location>
</feature>
<dbReference type="AlphaFoldDB" id="A0A5J4PP26"/>
<comment type="caution">
    <text evidence="1">The sequence shown here is derived from an EMBL/GenBank/DDBJ whole genome shotgun (WGS) entry which is preliminary data.</text>
</comment>
<proteinExistence type="predicted"/>